<feature type="compositionally biased region" description="Polar residues" evidence="4">
    <location>
        <begin position="259"/>
        <end position="274"/>
    </location>
</feature>
<feature type="region of interest" description="Disordered" evidence="4">
    <location>
        <begin position="259"/>
        <end position="285"/>
    </location>
</feature>
<accession>A0A7S2XBI1</accession>
<evidence type="ECO:0000256" key="4">
    <source>
        <dbReference type="SAM" id="MobiDB-lite"/>
    </source>
</evidence>
<gene>
    <name evidence="5" type="ORF">LSP00402_LOCUS9990</name>
</gene>
<name>A0A7S2XBI1_9EUKA</name>
<evidence type="ECO:0000256" key="1">
    <source>
        <dbReference type="ARBA" id="ARBA00022737"/>
    </source>
</evidence>
<feature type="coiled-coil region" evidence="3">
    <location>
        <begin position="50"/>
        <end position="112"/>
    </location>
</feature>
<proteinExistence type="predicted"/>
<evidence type="ECO:0000256" key="2">
    <source>
        <dbReference type="ARBA" id="ARBA00022803"/>
    </source>
</evidence>
<keyword evidence="1" id="KW-0677">Repeat</keyword>
<dbReference type="PANTHER" id="PTHR45641">
    <property type="entry name" value="TETRATRICOPEPTIDE REPEAT PROTEIN (AFU_ORTHOLOGUE AFUA_6G03870)"/>
    <property type="match status" value="1"/>
</dbReference>
<evidence type="ECO:0000313" key="5">
    <source>
        <dbReference type="EMBL" id="CAD9764086.1"/>
    </source>
</evidence>
<dbReference type="InterPro" id="IPR011990">
    <property type="entry name" value="TPR-like_helical_dom_sf"/>
</dbReference>
<dbReference type="EMBL" id="HBHP01016109">
    <property type="protein sequence ID" value="CAD9764086.1"/>
    <property type="molecule type" value="Transcribed_RNA"/>
</dbReference>
<feature type="region of interest" description="Disordered" evidence="4">
    <location>
        <begin position="297"/>
        <end position="316"/>
    </location>
</feature>
<dbReference type="SUPFAM" id="SSF48452">
    <property type="entry name" value="TPR-like"/>
    <property type="match status" value="1"/>
</dbReference>
<dbReference type="AlphaFoldDB" id="A0A7S2XBI1"/>
<protein>
    <recommendedName>
        <fullName evidence="6">Kinesin light chain</fullName>
    </recommendedName>
</protein>
<dbReference type="PANTHER" id="PTHR45641:SF19">
    <property type="entry name" value="NEPHROCYSTIN-3"/>
    <property type="match status" value="1"/>
</dbReference>
<sequence>MGNSNCCVSERPPAPKGISAIPRMDEKGESNIPVIHANSRFMSAAEGARLVDAENQKKFLEETLMDHEERLGPKHWSLATSLENLSDIYGELGNARKQKELLERALNIKERSHGPSHPNITQVLAKLAAAEGRLGDHPREIELLEKVVAISCKHYGYSAIELADKLRDLGIAYGMVNYARKMRDNLSRALEIEEKYHGKDHEEICPTLFNLAMAHGALGEPDVREAMLQRGLKILYSSKKEHRDLIIFAENHCRKRSASAYSQETTASQHSSSIGERPAGELGSAKTLTDDECSHMAETPLSKQPTIPTGPGEFLV</sequence>
<dbReference type="Pfam" id="PF13424">
    <property type="entry name" value="TPR_12"/>
    <property type="match status" value="1"/>
</dbReference>
<keyword evidence="3" id="KW-0175">Coiled coil</keyword>
<dbReference type="Gene3D" id="1.25.40.10">
    <property type="entry name" value="Tetratricopeptide repeat domain"/>
    <property type="match status" value="1"/>
</dbReference>
<reference evidence="5" key="1">
    <citation type="submission" date="2021-01" db="EMBL/GenBank/DDBJ databases">
        <authorList>
            <person name="Corre E."/>
            <person name="Pelletier E."/>
            <person name="Niang G."/>
            <person name="Scheremetjew M."/>
            <person name="Finn R."/>
            <person name="Kale V."/>
            <person name="Holt S."/>
            <person name="Cochrane G."/>
            <person name="Meng A."/>
            <person name="Brown T."/>
            <person name="Cohen L."/>
        </authorList>
    </citation>
    <scope>NUCLEOTIDE SEQUENCE</scope>
    <source>
        <strain evidence="5">CCMP622</strain>
    </source>
</reference>
<organism evidence="5">
    <name type="scientific">Lotharella oceanica</name>
    <dbReference type="NCBI Taxonomy" id="641309"/>
    <lineage>
        <taxon>Eukaryota</taxon>
        <taxon>Sar</taxon>
        <taxon>Rhizaria</taxon>
        <taxon>Cercozoa</taxon>
        <taxon>Chlorarachniophyceae</taxon>
        <taxon>Lotharella</taxon>
    </lineage>
</organism>
<evidence type="ECO:0008006" key="6">
    <source>
        <dbReference type="Google" id="ProtNLM"/>
    </source>
</evidence>
<keyword evidence="2" id="KW-0802">TPR repeat</keyword>
<evidence type="ECO:0000256" key="3">
    <source>
        <dbReference type="SAM" id="Coils"/>
    </source>
</evidence>